<gene>
    <name evidence="1" type="ORF">GH714_032679</name>
</gene>
<dbReference type="AlphaFoldDB" id="A0A6A6NC89"/>
<comment type="caution">
    <text evidence="1">The sequence shown here is derived from an EMBL/GenBank/DDBJ whole genome shotgun (WGS) entry which is preliminary data.</text>
</comment>
<keyword evidence="2" id="KW-1185">Reference proteome</keyword>
<evidence type="ECO:0000313" key="1">
    <source>
        <dbReference type="EMBL" id="KAF2322994.1"/>
    </source>
</evidence>
<proteinExistence type="predicted"/>
<sequence length="223" mass="25333">MLEIIEKWEKKMENSEKLVQEETKFQGFELELNAQIQEMMNSWSNGSVKGLLSQKREITDFDVKEETDLLDDAPSPLHGDGEEFVQEFQPEDSIQLSFGDDINGANEMWTLDHSCDKEPIWVTIINDIEDEENAESQSVAIELCEPVLHVVMTPNLVDRLQEKKFLDLESTKNSELKEAKKVEKIGDLGKLGSGDDEAIVPNATIAWFCNMNTNLVHQSCNDL</sequence>
<name>A0A6A6NC89_HEVBR</name>
<evidence type="ECO:0000313" key="2">
    <source>
        <dbReference type="Proteomes" id="UP000467840"/>
    </source>
</evidence>
<organism evidence="1 2">
    <name type="scientific">Hevea brasiliensis</name>
    <name type="common">Para rubber tree</name>
    <name type="synonym">Siphonia brasiliensis</name>
    <dbReference type="NCBI Taxonomy" id="3981"/>
    <lineage>
        <taxon>Eukaryota</taxon>
        <taxon>Viridiplantae</taxon>
        <taxon>Streptophyta</taxon>
        <taxon>Embryophyta</taxon>
        <taxon>Tracheophyta</taxon>
        <taxon>Spermatophyta</taxon>
        <taxon>Magnoliopsida</taxon>
        <taxon>eudicotyledons</taxon>
        <taxon>Gunneridae</taxon>
        <taxon>Pentapetalae</taxon>
        <taxon>rosids</taxon>
        <taxon>fabids</taxon>
        <taxon>Malpighiales</taxon>
        <taxon>Euphorbiaceae</taxon>
        <taxon>Crotonoideae</taxon>
        <taxon>Micrandreae</taxon>
        <taxon>Hevea</taxon>
    </lineage>
</organism>
<accession>A0A6A6NC89</accession>
<reference evidence="1 2" key="1">
    <citation type="journal article" date="2020" name="Mol. Plant">
        <title>The Chromosome-Based Rubber Tree Genome Provides New Insights into Spurge Genome Evolution and Rubber Biosynthesis.</title>
        <authorList>
            <person name="Liu J."/>
            <person name="Shi C."/>
            <person name="Shi C.C."/>
            <person name="Li W."/>
            <person name="Zhang Q.J."/>
            <person name="Zhang Y."/>
            <person name="Li K."/>
            <person name="Lu H.F."/>
            <person name="Shi C."/>
            <person name="Zhu S.T."/>
            <person name="Xiao Z.Y."/>
            <person name="Nan H."/>
            <person name="Yue Y."/>
            <person name="Zhu X.G."/>
            <person name="Wu Y."/>
            <person name="Hong X.N."/>
            <person name="Fan G.Y."/>
            <person name="Tong Y."/>
            <person name="Zhang D."/>
            <person name="Mao C.L."/>
            <person name="Liu Y.L."/>
            <person name="Hao S.J."/>
            <person name="Liu W.Q."/>
            <person name="Lv M.Q."/>
            <person name="Zhang H.B."/>
            <person name="Liu Y."/>
            <person name="Hu-Tang G.R."/>
            <person name="Wang J.P."/>
            <person name="Wang J.H."/>
            <person name="Sun Y.H."/>
            <person name="Ni S.B."/>
            <person name="Chen W.B."/>
            <person name="Zhang X.C."/>
            <person name="Jiao Y.N."/>
            <person name="Eichler E.E."/>
            <person name="Li G.H."/>
            <person name="Liu X."/>
            <person name="Gao L.Z."/>
        </authorList>
    </citation>
    <scope>NUCLEOTIDE SEQUENCE [LARGE SCALE GENOMIC DNA]</scope>
    <source>
        <strain evidence="2">cv. GT1</strain>
        <tissue evidence="1">Leaf</tissue>
    </source>
</reference>
<dbReference type="EMBL" id="JAAGAX010000002">
    <property type="protein sequence ID" value="KAF2322994.1"/>
    <property type="molecule type" value="Genomic_DNA"/>
</dbReference>
<protein>
    <submittedName>
        <fullName evidence="1">Uncharacterized protein</fullName>
    </submittedName>
</protein>
<dbReference type="Proteomes" id="UP000467840">
    <property type="component" value="Chromosome 11"/>
</dbReference>